<dbReference type="Proteomes" id="UP000294737">
    <property type="component" value="Unassembled WGS sequence"/>
</dbReference>
<feature type="transmembrane region" description="Helical" evidence="1">
    <location>
        <begin position="84"/>
        <end position="100"/>
    </location>
</feature>
<feature type="transmembrane region" description="Helical" evidence="1">
    <location>
        <begin position="21"/>
        <end position="40"/>
    </location>
</feature>
<accession>A0A4R6FZL4</accession>
<keyword evidence="1" id="KW-1133">Transmembrane helix</keyword>
<sequence>MNWHRRPESWSFILRKYLPRLALCSLAWEIVQLPFYSLWAESRWESIAFAVAHCTVGDVMIGTAALVVALALCRVGKPANWHRTKVGMLSVVLTVAYTVLSERINLARGSWSYSAWMPVLPWIEVGLAPVAQWIIVPTIAWWWANRYYVLRWQLR</sequence>
<comment type="caution">
    <text evidence="2">The sequence shown here is derived from an EMBL/GenBank/DDBJ whole genome shotgun (WGS) entry which is preliminary data.</text>
</comment>
<proteinExistence type="predicted"/>
<organism evidence="2 3">
    <name type="scientific">Herminiimonas fonticola</name>
    <dbReference type="NCBI Taxonomy" id="303380"/>
    <lineage>
        <taxon>Bacteria</taxon>
        <taxon>Pseudomonadati</taxon>
        <taxon>Pseudomonadota</taxon>
        <taxon>Betaproteobacteria</taxon>
        <taxon>Burkholderiales</taxon>
        <taxon>Oxalobacteraceae</taxon>
        <taxon>Herminiimonas</taxon>
    </lineage>
</organism>
<keyword evidence="1" id="KW-0812">Transmembrane</keyword>
<dbReference type="EMBL" id="SNWF01000010">
    <property type="protein sequence ID" value="TDN87466.1"/>
    <property type="molecule type" value="Genomic_DNA"/>
</dbReference>
<gene>
    <name evidence="2" type="ORF">EV677_2987</name>
</gene>
<feature type="transmembrane region" description="Helical" evidence="1">
    <location>
        <begin position="120"/>
        <end position="144"/>
    </location>
</feature>
<feature type="transmembrane region" description="Helical" evidence="1">
    <location>
        <begin position="46"/>
        <end position="72"/>
    </location>
</feature>
<reference evidence="2 3" key="1">
    <citation type="submission" date="2019-03" db="EMBL/GenBank/DDBJ databases">
        <title>Genomic Encyclopedia of Type Strains, Phase IV (KMG-IV): sequencing the most valuable type-strain genomes for metagenomic binning, comparative biology and taxonomic classification.</title>
        <authorList>
            <person name="Goeker M."/>
        </authorList>
    </citation>
    <scope>NUCLEOTIDE SEQUENCE [LARGE SCALE GENOMIC DNA]</scope>
    <source>
        <strain evidence="2 3">DSM 18555</strain>
    </source>
</reference>
<keyword evidence="3" id="KW-1185">Reference proteome</keyword>
<evidence type="ECO:0000313" key="3">
    <source>
        <dbReference type="Proteomes" id="UP000294737"/>
    </source>
</evidence>
<name>A0A4R6FZL4_9BURK</name>
<evidence type="ECO:0000256" key="1">
    <source>
        <dbReference type="SAM" id="Phobius"/>
    </source>
</evidence>
<keyword evidence="1" id="KW-0472">Membrane</keyword>
<protein>
    <submittedName>
        <fullName evidence="2">Uncharacterized protein</fullName>
    </submittedName>
</protein>
<dbReference type="AlphaFoldDB" id="A0A4R6FZL4"/>
<evidence type="ECO:0000313" key="2">
    <source>
        <dbReference type="EMBL" id="TDN87466.1"/>
    </source>
</evidence>